<accession>A0A1G5HT34</accession>
<dbReference type="RefSeq" id="WP_091142709.1">
    <property type="nucleotide sequence ID" value="NZ_FMVF01000008.1"/>
</dbReference>
<evidence type="ECO:0000313" key="2">
    <source>
        <dbReference type="EMBL" id="SCY66609.1"/>
    </source>
</evidence>
<dbReference type="STRING" id="490189.SAMN02927903_01980"/>
<sequence length="138" mass="14497">MKKLVFVLVATLFAGAVSNAQSAPKNFTKIDLGLGKVSSYAGPCVDGSGFCAGSLGGGTTFDAGISKLSDNQVSLAFSNSFYQKNIAYLRNGLQVDAFSLPRNVSDGLGIAGEFVVAKGTYAVTEKDGYYFVTITRQR</sequence>
<feature type="signal peptide" evidence="1">
    <location>
        <begin position="1"/>
        <end position="22"/>
    </location>
</feature>
<dbReference type="OrthoDB" id="9855787at2"/>
<dbReference type="EMBL" id="FMVF01000008">
    <property type="protein sequence ID" value="SCY66609.1"/>
    <property type="molecule type" value="Genomic_DNA"/>
</dbReference>
<name>A0A1G5HT34_9FLAO</name>
<evidence type="ECO:0000256" key="1">
    <source>
        <dbReference type="SAM" id="SignalP"/>
    </source>
</evidence>
<feature type="chain" id="PRO_5011625814" evidence="1">
    <location>
        <begin position="23"/>
        <end position="138"/>
    </location>
</feature>
<dbReference type="AlphaFoldDB" id="A0A1G5HT34"/>
<gene>
    <name evidence="2" type="ORF">SAMN02927903_01980</name>
</gene>
<evidence type="ECO:0000313" key="3">
    <source>
        <dbReference type="Proteomes" id="UP000199354"/>
    </source>
</evidence>
<keyword evidence="3" id="KW-1185">Reference proteome</keyword>
<reference evidence="2 3" key="1">
    <citation type="submission" date="2016-10" db="EMBL/GenBank/DDBJ databases">
        <authorList>
            <person name="de Groot N.N."/>
        </authorList>
    </citation>
    <scope>NUCLEOTIDE SEQUENCE [LARGE SCALE GENOMIC DNA]</scope>
    <source>
        <strain evidence="2 3">CGMCC 1.7031</strain>
    </source>
</reference>
<keyword evidence="1" id="KW-0732">Signal</keyword>
<dbReference type="Proteomes" id="UP000199354">
    <property type="component" value="Unassembled WGS sequence"/>
</dbReference>
<protein>
    <submittedName>
        <fullName evidence="2">Uncharacterized protein</fullName>
    </submittedName>
</protein>
<proteinExistence type="predicted"/>
<organism evidence="2 3">
    <name type="scientific">Flavobacterium caeni</name>
    <dbReference type="NCBI Taxonomy" id="490189"/>
    <lineage>
        <taxon>Bacteria</taxon>
        <taxon>Pseudomonadati</taxon>
        <taxon>Bacteroidota</taxon>
        <taxon>Flavobacteriia</taxon>
        <taxon>Flavobacteriales</taxon>
        <taxon>Flavobacteriaceae</taxon>
        <taxon>Flavobacterium</taxon>
    </lineage>
</organism>